<feature type="compositionally biased region" description="Basic and acidic residues" evidence="1">
    <location>
        <begin position="12"/>
        <end position="27"/>
    </location>
</feature>
<keyword evidence="4" id="KW-1185">Reference proteome</keyword>
<name>G0P7P4_CAEBE</name>
<gene>
    <name evidence="3" type="ORF">CAEBREN_13568</name>
</gene>
<dbReference type="InParanoid" id="G0P7P4"/>
<organism evidence="4">
    <name type="scientific">Caenorhabditis brenneri</name>
    <name type="common">Nematode worm</name>
    <dbReference type="NCBI Taxonomy" id="135651"/>
    <lineage>
        <taxon>Eukaryota</taxon>
        <taxon>Metazoa</taxon>
        <taxon>Ecdysozoa</taxon>
        <taxon>Nematoda</taxon>
        <taxon>Chromadorea</taxon>
        <taxon>Rhabditida</taxon>
        <taxon>Rhabditina</taxon>
        <taxon>Rhabditomorpha</taxon>
        <taxon>Rhabditoidea</taxon>
        <taxon>Rhabditidae</taxon>
        <taxon>Peloderinae</taxon>
        <taxon>Caenorhabditis</taxon>
    </lineage>
</organism>
<proteinExistence type="predicted"/>
<feature type="domain" description="C2H2-type" evidence="2">
    <location>
        <begin position="51"/>
        <end position="71"/>
    </location>
</feature>
<evidence type="ECO:0000313" key="4">
    <source>
        <dbReference type="Proteomes" id="UP000008068"/>
    </source>
</evidence>
<evidence type="ECO:0000259" key="2">
    <source>
        <dbReference type="PROSITE" id="PS00028"/>
    </source>
</evidence>
<feature type="compositionally biased region" description="Acidic residues" evidence="1">
    <location>
        <begin position="28"/>
        <end position="40"/>
    </location>
</feature>
<dbReference type="HOGENOM" id="CLU_2575966_0_0_1"/>
<feature type="region of interest" description="Disordered" evidence="1">
    <location>
        <begin position="12"/>
        <end position="42"/>
    </location>
</feature>
<accession>G0P7P4</accession>
<dbReference type="InterPro" id="IPR013087">
    <property type="entry name" value="Znf_C2H2_type"/>
</dbReference>
<protein>
    <recommendedName>
        <fullName evidence="2">C2H2-type domain-containing protein</fullName>
    </recommendedName>
</protein>
<dbReference type="AlphaFoldDB" id="G0P7P4"/>
<dbReference type="PROSITE" id="PS00028">
    <property type="entry name" value="ZINC_FINGER_C2H2_1"/>
    <property type="match status" value="1"/>
</dbReference>
<dbReference type="EMBL" id="GL380118">
    <property type="protein sequence ID" value="EGT47285.1"/>
    <property type="molecule type" value="Genomic_DNA"/>
</dbReference>
<evidence type="ECO:0000256" key="1">
    <source>
        <dbReference type="SAM" id="MobiDB-lite"/>
    </source>
</evidence>
<sequence>MQIITHCKKELNDLKAAQEEPEMKREVEEEENVNEEEDDAHSENRTHNLYCKLCECRFLREDMAGYHRSHHTNGNPFKCAF</sequence>
<evidence type="ECO:0000313" key="3">
    <source>
        <dbReference type="EMBL" id="EGT47285.1"/>
    </source>
</evidence>
<reference evidence="4" key="1">
    <citation type="submission" date="2011-07" db="EMBL/GenBank/DDBJ databases">
        <authorList>
            <consortium name="Caenorhabditis brenneri Sequencing and Analysis Consortium"/>
            <person name="Wilson R.K."/>
        </authorList>
    </citation>
    <scope>NUCLEOTIDE SEQUENCE [LARGE SCALE GENOMIC DNA]</scope>
    <source>
        <strain evidence="4">PB2801</strain>
    </source>
</reference>
<dbReference type="Proteomes" id="UP000008068">
    <property type="component" value="Unassembled WGS sequence"/>
</dbReference>